<dbReference type="InterPro" id="IPR036812">
    <property type="entry name" value="NAD(P)_OxRdtase_dom_sf"/>
</dbReference>
<dbReference type="OrthoDB" id="416253at2759"/>
<reference evidence="6" key="1">
    <citation type="submission" date="2016-07" db="EMBL/GenBank/DDBJ databases">
        <authorList>
            <person name="Bretaudeau A."/>
        </authorList>
    </citation>
    <scope>NUCLEOTIDE SEQUENCE</scope>
    <source>
        <strain evidence="6">Rice</strain>
        <tissue evidence="6">Whole body</tissue>
    </source>
</reference>
<evidence type="ECO:0000256" key="3">
    <source>
        <dbReference type="PIRSR" id="PIRSR000097-2"/>
    </source>
</evidence>
<reference evidence="8" key="2">
    <citation type="submission" date="2025-04" db="UniProtKB">
        <authorList>
            <consortium name="RefSeq"/>
        </authorList>
    </citation>
    <scope>IDENTIFICATION</scope>
    <source>
        <tissue evidence="8">Whole larval tissue</tissue>
    </source>
</reference>
<dbReference type="Proteomes" id="UP000829999">
    <property type="component" value="Chromosome 11"/>
</dbReference>
<protein>
    <submittedName>
        <fullName evidence="8">Aldo-keto reductase AKR2E4-like</fullName>
    </submittedName>
    <submittedName>
        <fullName evidence="6">SFRICE_002972</fullName>
    </submittedName>
</protein>
<gene>
    <name evidence="8" type="primary">LOC118274800</name>
    <name evidence="6" type="ORF">SFRICE_002972</name>
</gene>
<keyword evidence="7" id="KW-1185">Reference proteome</keyword>
<dbReference type="RefSeq" id="XP_035448404.2">
    <property type="nucleotide sequence ID" value="XM_035592511.2"/>
</dbReference>
<dbReference type="InterPro" id="IPR020471">
    <property type="entry name" value="AKR"/>
</dbReference>
<sequence length="308" mass="34901">MVSKYNGVPTVKLLGVREMPMIGLGTYARKAEPGQFRQAVEWGIEAGYRHIDTASCYKNEEEVGQGINNKIKEGLVTREELFVTTKLWNDRHAEDQVVDSLKESLARLNLDYVDLYLVHWPVSTNSKGEDAEIDYMETWRGMEKCCELGLTKGIGVSNFNEEQLVRVFENATILPEVNQIEINPTFIQSEMVRLCGDLGIIPVAYTPLGLISEARPEFIGKDTIKTDPGLGELAEKYDKTRAQIALRYLTQRGIPVIPKSFTKSRIIENFDIFDFELTAKEMDFVSSFNINHRCVPATAFKGLKNYPF</sequence>
<dbReference type="PRINTS" id="PR00069">
    <property type="entry name" value="ALDKETRDTASE"/>
</dbReference>
<dbReference type="PROSITE" id="PS00062">
    <property type="entry name" value="ALDOKETO_REDUCTASE_2"/>
    <property type="match status" value="1"/>
</dbReference>
<feature type="site" description="Lowers pKa of active site Tyr" evidence="4">
    <location>
        <position position="86"/>
    </location>
</feature>
<keyword evidence="1" id="KW-0560">Oxidoreductase</keyword>
<dbReference type="PIRSF" id="PIRSF000097">
    <property type="entry name" value="AKR"/>
    <property type="match status" value="1"/>
</dbReference>
<accession>A0A2H1V815</accession>
<dbReference type="AlphaFoldDB" id="A0A2H1V815"/>
<feature type="active site" description="Proton donor" evidence="2">
    <location>
        <position position="57"/>
    </location>
</feature>
<evidence type="ECO:0000256" key="4">
    <source>
        <dbReference type="PIRSR" id="PIRSR000097-3"/>
    </source>
</evidence>
<feature type="domain" description="NADP-dependent oxidoreductase" evidence="5">
    <location>
        <begin position="23"/>
        <end position="288"/>
    </location>
</feature>
<name>A0A2H1V815_SPOFR</name>
<organism evidence="6">
    <name type="scientific">Spodoptera frugiperda</name>
    <name type="common">Fall armyworm</name>
    <dbReference type="NCBI Taxonomy" id="7108"/>
    <lineage>
        <taxon>Eukaryota</taxon>
        <taxon>Metazoa</taxon>
        <taxon>Ecdysozoa</taxon>
        <taxon>Arthropoda</taxon>
        <taxon>Hexapoda</taxon>
        <taxon>Insecta</taxon>
        <taxon>Pterygota</taxon>
        <taxon>Neoptera</taxon>
        <taxon>Endopterygota</taxon>
        <taxon>Lepidoptera</taxon>
        <taxon>Glossata</taxon>
        <taxon>Ditrysia</taxon>
        <taxon>Noctuoidea</taxon>
        <taxon>Noctuidae</taxon>
        <taxon>Amphipyrinae</taxon>
        <taxon>Spodoptera</taxon>
    </lineage>
</organism>
<evidence type="ECO:0000313" key="7">
    <source>
        <dbReference type="Proteomes" id="UP000829999"/>
    </source>
</evidence>
<dbReference type="Pfam" id="PF00248">
    <property type="entry name" value="Aldo_ket_red"/>
    <property type="match status" value="1"/>
</dbReference>
<dbReference type="GO" id="GO:0016616">
    <property type="term" value="F:oxidoreductase activity, acting on the CH-OH group of donors, NAD or NADP as acceptor"/>
    <property type="evidence" value="ECO:0007669"/>
    <property type="project" value="UniProtKB-ARBA"/>
</dbReference>
<proteinExistence type="predicted"/>
<evidence type="ECO:0000256" key="2">
    <source>
        <dbReference type="PIRSR" id="PIRSR000097-1"/>
    </source>
</evidence>
<feature type="binding site" evidence="3">
    <location>
        <position position="119"/>
    </location>
    <ligand>
        <name>substrate</name>
    </ligand>
</feature>
<evidence type="ECO:0000313" key="6">
    <source>
        <dbReference type="EMBL" id="SOQ36985.1"/>
    </source>
</evidence>
<dbReference type="InterPro" id="IPR018170">
    <property type="entry name" value="Aldo/ket_reductase_CS"/>
</dbReference>
<dbReference type="GeneID" id="118274800"/>
<evidence type="ECO:0000313" key="8">
    <source>
        <dbReference type="RefSeq" id="XP_035448404.2"/>
    </source>
</evidence>
<dbReference type="FunFam" id="3.20.20.100:FF:000002">
    <property type="entry name" value="2,5-diketo-D-gluconic acid reductase A"/>
    <property type="match status" value="1"/>
</dbReference>
<dbReference type="PROSITE" id="PS00798">
    <property type="entry name" value="ALDOKETO_REDUCTASE_1"/>
    <property type="match status" value="1"/>
</dbReference>
<dbReference type="Gene3D" id="3.20.20.100">
    <property type="entry name" value="NADP-dependent oxidoreductase domain"/>
    <property type="match status" value="1"/>
</dbReference>
<dbReference type="PANTHER" id="PTHR11732">
    <property type="entry name" value="ALDO/KETO REDUCTASE"/>
    <property type="match status" value="1"/>
</dbReference>
<evidence type="ECO:0000259" key="5">
    <source>
        <dbReference type="Pfam" id="PF00248"/>
    </source>
</evidence>
<dbReference type="InterPro" id="IPR023210">
    <property type="entry name" value="NADP_OxRdtase_dom"/>
</dbReference>
<evidence type="ECO:0000256" key="1">
    <source>
        <dbReference type="ARBA" id="ARBA00023002"/>
    </source>
</evidence>
<dbReference type="PROSITE" id="PS00063">
    <property type="entry name" value="ALDOKETO_REDUCTASE_3"/>
    <property type="match status" value="1"/>
</dbReference>
<dbReference type="SUPFAM" id="SSF51430">
    <property type="entry name" value="NAD(P)-linked oxidoreductase"/>
    <property type="match status" value="1"/>
</dbReference>
<dbReference type="EMBL" id="ODYU01001161">
    <property type="protein sequence ID" value="SOQ36985.1"/>
    <property type="molecule type" value="Genomic_DNA"/>
</dbReference>